<dbReference type="Proteomes" id="UP000317257">
    <property type="component" value="Unassembled WGS sequence"/>
</dbReference>
<evidence type="ECO:0000256" key="1">
    <source>
        <dbReference type="SAM" id="MobiDB-lite"/>
    </source>
</evidence>
<feature type="compositionally biased region" description="Low complexity" evidence="1">
    <location>
        <begin position="230"/>
        <end position="245"/>
    </location>
</feature>
<protein>
    <recommendedName>
        <fullName evidence="4">COPII vesicles protein</fullName>
    </recommendedName>
</protein>
<reference evidence="3" key="1">
    <citation type="submission" date="2018-12" db="EMBL/GenBank/DDBJ databases">
        <title>The complete genome of Metarhizium rileyi, a key fungal pathogen of Lepidoptera.</title>
        <authorList>
            <person name="Binneck E."/>
            <person name="Lastra C.C.L."/>
            <person name="Sosa-Gomez D.R."/>
        </authorList>
    </citation>
    <scope>NUCLEOTIDE SEQUENCE [LARGE SCALE GENOMIC DNA]</scope>
    <source>
        <strain evidence="3">Cep018-CH2</strain>
    </source>
</reference>
<feature type="region of interest" description="Disordered" evidence="1">
    <location>
        <begin position="15"/>
        <end position="380"/>
    </location>
</feature>
<organism evidence="2 3">
    <name type="scientific">Metarhizium rileyi (strain RCEF 4871)</name>
    <name type="common">Nomuraea rileyi</name>
    <dbReference type="NCBI Taxonomy" id="1649241"/>
    <lineage>
        <taxon>Eukaryota</taxon>
        <taxon>Fungi</taxon>
        <taxon>Dikarya</taxon>
        <taxon>Ascomycota</taxon>
        <taxon>Pezizomycotina</taxon>
        <taxon>Sordariomycetes</taxon>
        <taxon>Hypocreomycetidae</taxon>
        <taxon>Hypocreales</taxon>
        <taxon>Clavicipitaceae</taxon>
        <taxon>Metarhizium</taxon>
    </lineage>
</organism>
<name>A0A5C6GFZ1_METRR</name>
<evidence type="ECO:0008006" key="4">
    <source>
        <dbReference type="Google" id="ProtNLM"/>
    </source>
</evidence>
<feature type="compositionally biased region" description="Polar residues" evidence="1">
    <location>
        <begin position="81"/>
        <end position="93"/>
    </location>
</feature>
<sequence>MAMRRGTRFVSDSLQFTGIDMGERDSGTYRRRHLGASGDDDSDATSKESDSEDDSDDSEDSDYLDLSGLSPEEREEMLVQSAMQRIKQAQANGQIDVHLRKEELEALTQRRKRLEEEERARRKKKRHSEGGSDRKKKSEQRIAVPLTQLAPASRKKKSASSSTEFPPRQDSLPRHTAGADLPPDGRNGQGYPPMGYFPPPSTSRARPRSGAASSQRPSSRARDEYEHSSSRPSSSVSRQRSSLGSIRDAPRLSPFQYQTAGPRAPYLQDAVPSRRHVSGPSEFIYEQRRSTLTPPAARSRHGSRRTSYSEDTSEAESSNSEETNSDSRTEPAIREPVSKPTGRGRNSTIVVEESPERVRSKKKSSSPVKRKPVAGKKKKK</sequence>
<feature type="compositionally biased region" description="Acidic residues" evidence="1">
    <location>
        <begin position="50"/>
        <end position="63"/>
    </location>
</feature>
<feature type="compositionally biased region" description="Low complexity" evidence="1">
    <location>
        <begin position="202"/>
        <end position="218"/>
    </location>
</feature>
<gene>
    <name evidence="2" type="ORF">ED733_005839</name>
</gene>
<evidence type="ECO:0000313" key="2">
    <source>
        <dbReference type="EMBL" id="TWU76825.1"/>
    </source>
</evidence>
<feature type="compositionally biased region" description="Basic residues" evidence="1">
    <location>
        <begin position="359"/>
        <end position="380"/>
    </location>
</feature>
<dbReference type="EMBL" id="SBHS01000004">
    <property type="protein sequence ID" value="TWU76825.1"/>
    <property type="molecule type" value="Genomic_DNA"/>
</dbReference>
<dbReference type="AlphaFoldDB" id="A0A5C6GFZ1"/>
<feature type="compositionally biased region" description="Basic and acidic residues" evidence="1">
    <location>
        <begin position="325"/>
        <end position="337"/>
    </location>
</feature>
<proteinExistence type="predicted"/>
<feature type="compositionally biased region" description="Basic and acidic residues" evidence="1">
    <location>
        <begin position="220"/>
        <end position="229"/>
    </location>
</feature>
<comment type="caution">
    <text evidence="2">The sequence shown here is derived from an EMBL/GenBank/DDBJ whole genome shotgun (WGS) entry which is preliminary data.</text>
</comment>
<evidence type="ECO:0000313" key="3">
    <source>
        <dbReference type="Proteomes" id="UP000317257"/>
    </source>
</evidence>
<accession>A0A5C6GFZ1</accession>